<evidence type="ECO:0000259" key="6">
    <source>
        <dbReference type="PROSITE" id="PS50262"/>
    </source>
</evidence>
<reference evidence="7" key="1">
    <citation type="journal article" date="2023" name="G3 (Bethesda)">
        <title>A reference genome for the long-term kleptoplast-retaining sea slug Elysia crispata morphotype clarki.</title>
        <authorList>
            <person name="Eastman K.E."/>
            <person name="Pendleton A.L."/>
            <person name="Shaikh M.A."/>
            <person name="Suttiyut T."/>
            <person name="Ogas R."/>
            <person name="Tomko P."/>
            <person name="Gavelis G."/>
            <person name="Widhalm J.R."/>
            <person name="Wisecaver J.H."/>
        </authorList>
    </citation>
    <scope>NUCLEOTIDE SEQUENCE</scope>
    <source>
        <strain evidence="7">ECLA1</strain>
    </source>
</reference>
<evidence type="ECO:0000313" key="7">
    <source>
        <dbReference type="EMBL" id="KAK3713551.1"/>
    </source>
</evidence>
<dbReference type="GO" id="GO:0016020">
    <property type="term" value="C:membrane"/>
    <property type="evidence" value="ECO:0007669"/>
    <property type="project" value="UniProtKB-SubCell"/>
</dbReference>
<dbReference type="PROSITE" id="PS50262">
    <property type="entry name" value="G_PROTEIN_RECEP_F1_2"/>
    <property type="match status" value="1"/>
</dbReference>
<proteinExistence type="predicted"/>
<evidence type="ECO:0000256" key="2">
    <source>
        <dbReference type="ARBA" id="ARBA00022692"/>
    </source>
</evidence>
<comment type="caution">
    <text evidence="7">The sequence shown here is derived from an EMBL/GenBank/DDBJ whole genome shotgun (WGS) entry which is preliminary data.</text>
</comment>
<dbReference type="PANTHER" id="PTHR46641:SF2">
    <property type="entry name" value="FMRFAMIDE RECEPTOR"/>
    <property type="match status" value="1"/>
</dbReference>
<dbReference type="EMBL" id="JAWDGP010007559">
    <property type="protein sequence ID" value="KAK3713551.1"/>
    <property type="molecule type" value="Genomic_DNA"/>
</dbReference>
<dbReference type="InterPro" id="IPR000276">
    <property type="entry name" value="GPCR_Rhodpsn"/>
</dbReference>
<dbReference type="SUPFAM" id="SSF81321">
    <property type="entry name" value="Family A G protein-coupled receptor-like"/>
    <property type="match status" value="1"/>
</dbReference>
<feature type="transmembrane region" description="Helical" evidence="5">
    <location>
        <begin position="159"/>
        <end position="182"/>
    </location>
</feature>
<keyword evidence="4 5" id="KW-0472">Membrane</keyword>
<dbReference type="InterPro" id="IPR017452">
    <property type="entry name" value="GPCR_Rhodpsn_7TM"/>
</dbReference>
<keyword evidence="2 5" id="KW-0812">Transmembrane</keyword>
<keyword evidence="3 5" id="KW-1133">Transmembrane helix</keyword>
<evidence type="ECO:0000256" key="3">
    <source>
        <dbReference type="ARBA" id="ARBA00022989"/>
    </source>
</evidence>
<comment type="subcellular location">
    <subcellularLocation>
        <location evidence="1">Membrane</location>
    </subcellularLocation>
</comment>
<dbReference type="InterPro" id="IPR052954">
    <property type="entry name" value="GPCR-Ligand_Int"/>
</dbReference>
<dbReference type="PANTHER" id="PTHR46641">
    <property type="entry name" value="FMRFAMIDE RECEPTOR-RELATED"/>
    <property type="match status" value="1"/>
</dbReference>
<gene>
    <name evidence="7" type="ORF">RRG08_005988</name>
</gene>
<feature type="transmembrane region" description="Helical" evidence="5">
    <location>
        <begin position="214"/>
        <end position="238"/>
    </location>
</feature>
<dbReference type="Proteomes" id="UP001283361">
    <property type="component" value="Unassembled WGS sequence"/>
</dbReference>
<dbReference type="Gene3D" id="1.20.1070.10">
    <property type="entry name" value="Rhodopsin 7-helix transmembrane proteins"/>
    <property type="match status" value="1"/>
</dbReference>
<dbReference type="AlphaFoldDB" id="A0AAE0XUK4"/>
<feature type="transmembrane region" description="Helical" evidence="5">
    <location>
        <begin position="316"/>
        <end position="339"/>
    </location>
</feature>
<name>A0AAE0XUK4_9GAST</name>
<organism evidence="7 8">
    <name type="scientific">Elysia crispata</name>
    <name type="common">lettuce slug</name>
    <dbReference type="NCBI Taxonomy" id="231223"/>
    <lineage>
        <taxon>Eukaryota</taxon>
        <taxon>Metazoa</taxon>
        <taxon>Spiralia</taxon>
        <taxon>Lophotrochozoa</taxon>
        <taxon>Mollusca</taxon>
        <taxon>Gastropoda</taxon>
        <taxon>Heterobranchia</taxon>
        <taxon>Euthyneura</taxon>
        <taxon>Panpulmonata</taxon>
        <taxon>Sacoglossa</taxon>
        <taxon>Placobranchoidea</taxon>
        <taxon>Plakobranchidae</taxon>
        <taxon>Elysia</taxon>
    </lineage>
</organism>
<evidence type="ECO:0000313" key="8">
    <source>
        <dbReference type="Proteomes" id="UP001283361"/>
    </source>
</evidence>
<feature type="transmembrane region" description="Helical" evidence="5">
    <location>
        <begin position="40"/>
        <end position="63"/>
    </location>
</feature>
<dbReference type="Pfam" id="PF10324">
    <property type="entry name" value="7TM_GPCR_Srw"/>
    <property type="match status" value="1"/>
</dbReference>
<dbReference type="InterPro" id="IPR019427">
    <property type="entry name" value="7TM_GPCR_serpentine_rcpt_Srw"/>
</dbReference>
<evidence type="ECO:0000256" key="1">
    <source>
        <dbReference type="ARBA" id="ARBA00004370"/>
    </source>
</evidence>
<accession>A0AAE0XUK4</accession>
<evidence type="ECO:0000256" key="5">
    <source>
        <dbReference type="SAM" id="Phobius"/>
    </source>
</evidence>
<keyword evidence="8" id="KW-1185">Reference proteome</keyword>
<dbReference type="GO" id="GO:0008528">
    <property type="term" value="F:G protein-coupled peptide receptor activity"/>
    <property type="evidence" value="ECO:0007669"/>
    <property type="project" value="InterPro"/>
</dbReference>
<feature type="transmembrane region" description="Helical" evidence="5">
    <location>
        <begin position="75"/>
        <end position="100"/>
    </location>
</feature>
<evidence type="ECO:0000256" key="4">
    <source>
        <dbReference type="ARBA" id="ARBA00023136"/>
    </source>
</evidence>
<feature type="transmembrane region" description="Helical" evidence="5">
    <location>
        <begin position="273"/>
        <end position="296"/>
    </location>
</feature>
<feature type="domain" description="G-protein coupled receptors family 1 profile" evidence="6">
    <location>
        <begin position="54"/>
        <end position="336"/>
    </location>
</feature>
<protein>
    <recommendedName>
        <fullName evidence="6">G-protein coupled receptors family 1 profile domain-containing protein</fullName>
    </recommendedName>
</protein>
<feature type="transmembrane region" description="Helical" evidence="5">
    <location>
        <begin position="129"/>
        <end position="147"/>
    </location>
</feature>
<sequence length="362" mass="41124">MTPFSAEEETTDQSTTLSDRTVLSNYDIPSRVFFILMENISYGMIVVAFFGMTGNIFIIITYAKMGFSESINISYCALCISDILCVIAFTWNAICFIPAFTDRDLPFIPGEIVVVTGGSVSDIFSKTTAWITAFISLERCLCVVFPLKVKDIVRPRRTVLIVVTIFALTILPLASITFYIYVFNSKFDTKRNRTLIGVRYRKSSLADALYDVNFIYKVVFMNSIPLVIVFVCSLSMAVHLNRSATWRLQQSGSISLETQDSKAMRKYLKDTRVAKTVLAIATCFLVLESVGTLRLLVSTTWQEFRPMGDYNRSFKVISRLAFLFSLTNSSVNFIIYYNMGSKFRNTVKRMLFFNAQQSPKKR</sequence>
<dbReference type="PRINTS" id="PR00237">
    <property type="entry name" value="GPCRRHODOPSN"/>
</dbReference>